<feature type="domain" description="Pectinesterase catalytic" evidence="11">
    <location>
        <begin position="1204"/>
        <end position="1484"/>
    </location>
</feature>
<dbReference type="RefSeq" id="XP_028494614.1">
    <property type="nucleotide sequence ID" value="XM_028641289.1"/>
</dbReference>
<keyword evidence="8" id="KW-0063">Aspartyl esterase</keyword>
<evidence type="ECO:0000313" key="12">
    <source>
        <dbReference type="EMBL" id="RNJ56456.1"/>
    </source>
</evidence>
<keyword evidence="7" id="KW-0378">Hydrolase</keyword>
<dbReference type="GO" id="GO:0045490">
    <property type="term" value="P:pectin catabolic process"/>
    <property type="evidence" value="ECO:0007669"/>
    <property type="project" value="UniProtKB-UniPathway"/>
</dbReference>
<evidence type="ECO:0000256" key="7">
    <source>
        <dbReference type="ARBA" id="ARBA00022801"/>
    </source>
</evidence>
<dbReference type="InterPro" id="IPR011050">
    <property type="entry name" value="Pectin_lyase_fold/virulence"/>
</dbReference>
<evidence type="ECO:0000256" key="4">
    <source>
        <dbReference type="ARBA" id="ARBA00013229"/>
    </source>
</evidence>
<dbReference type="PANTHER" id="PTHR31321">
    <property type="entry name" value="ACYL-COA THIOESTER HYDROLASE YBHC-RELATED"/>
    <property type="match status" value="1"/>
</dbReference>
<evidence type="ECO:0000256" key="1">
    <source>
        <dbReference type="ARBA" id="ARBA00004613"/>
    </source>
</evidence>
<organism evidence="12 13">
    <name type="scientific">Verticillium nonalfalfae</name>
    <dbReference type="NCBI Taxonomy" id="1051616"/>
    <lineage>
        <taxon>Eukaryota</taxon>
        <taxon>Fungi</taxon>
        <taxon>Dikarya</taxon>
        <taxon>Ascomycota</taxon>
        <taxon>Pezizomycotina</taxon>
        <taxon>Sordariomycetes</taxon>
        <taxon>Hypocreomycetidae</taxon>
        <taxon>Glomerellales</taxon>
        <taxon>Plectosphaerellaceae</taxon>
        <taxon>Verticillium</taxon>
    </lineage>
</organism>
<feature type="domain" description="Pectinesterase catalytic" evidence="11">
    <location>
        <begin position="499"/>
        <end position="767"/>
    </location>
</feature>
<dbReference type="GO" id="GO:0042545">
    <property type="term" value="P:cell wall modification"/>
    <property type="evidence" value="ECO:0007669"/>
    <property type="project" value="InterPro"/>
</dbReference>
<evidence type="ECO:0000256" key="5">
    <source>
        <dbReference type="ARBA" id="ARBA00022525"/>
    </source>
</evidence>
<dbReference type="SUPFAM" id="SSF51126">
    <property type="entry name" value="Pectin lyase-like"/>
    <property type="match status" value="5"/>
</dbReference>
<evidence type="ECO:0000256" key="8">
    <source>
        <dbReference type="ARBA" id="ARBA00023085"/>
    </source>
</evidence>
<dbReference type="InterPro" id="IPR036457">
    <property type="entry name" value="PPM-type-like_dom_sf"/>
</dbReference>
<dbReference type="GO" id="GO:0030599">
    <property type="term" value="F:pectinesterase activity"/>
    <property type="evidence" value="ECO:0007669"/>
    <property type="project" value="UniProtKB-EC"/>
</dbReference>
<feature type="region of interest" description="Disordered" evidence="10">
    <location>
        <begin position="816"/>
        <end position="835"/>
    </location>
</feature>
<dbReference type="InterPro" id="IPR012334">
    <property type="entry name" value="Pectin_lyas_fold"/>
</dbReference>
<comment type="caution">
    <text evidence="12">The sequence shown here is derived from an EMBL/GenBank/DDBJ whole genome shotgun (WGS) entry which is preliminary data.</text>
</comment>
<dbReference type="Pfam" id="PF01095">
    <property type="entry name" value="Pectinesterase"/>
    <property type="match status" value="4"/>
</dbReference>
<keyword evidence="6" id="KW-0732">Signal</keyword>
<dbReference type="STRING" id="1051616.A0A3M9Y9K0"/>
<keyword evidence="13" id="KW-1185">Reference proteome</keyword>
<sequence>VTVASDGSGQFTNINSAISYAQANAVPTVTVLAGTYTEAIAIQATAAVTIVGETAATGKTYSDNLVTITNGAAGTTPPINFLTSTSKGVTWKNVNIANANAASTAGIAFLRGSKHAFYSCQLTAAGSVGFTGSHASGLIANSYIQAADKIFSSFGSFYVYGSTITATNNNALIVYNKGFTDTASGKLYNANVVFDTCQIIQKAGTTNKNVFMAAANGVGVAVIWRETSIAGFVANSGVYVDATTQDARNTYIEYGTTGAGSYANKAAARAAYITLATDVGKLAPYELSAFYTGLYPSVAVTDVDWVDAAVLRSIQRGSSGSATTTTAAATTTTTSVAPTTTTTSVAPTTTTTSTTTASAAASSVAASVSIASSIASVNIASSVASVNIASSVASVNSASSAAPSVSIASSVAPSVNVASSVAASVELPPSPGAASVNKVSSDATAAATTTSAASVDPTSTAAASTIDTSSAVSTTVAACAPSSVPSTALIVGPVGSSCATFNSLAAAVAALPADTTTQYIYILAGTYNEKVTLTRTGATVLRGETDNALSSSSNKVTIQNAAGVLSSAGGSAGTATFSANKYEAKFVTFYNINFENTYAQQTNNIAVAAYSKGTKVAFYGCNVKSTQGSLYLDYGNVFFSGGRIEGTTDFIWGIGAGYFYNSIIVSRDSTNTGSTIAANRYQNSFGGSQIVFDGCAIVPKDKTVPQQGTYLGRDYSTNAQVAVVNSYLDAHIYPVGWRIGAPSTFIGTFAEANNTGPGAGTTGRASVVKLLADNSAYTVKKVLGDDAWLDAPAIAPQQAWPDSVYAVTVVTTTSATTTTTSTPTGASSVAPTTTTTSAASNTLTVAPTPATGEYATVASAVAALPADGKEYTIFIKAGSYEEQVSVTRRGKVTLRGETSFENDFTQNAVHIKFSRGVSTSAGRNEETPVLNWKNTNGDGLALYNINFTNTYPQQSSTAALAGDFFGTNMAAYGCAFDGFQDTLLVNQGVQVFSNSYIEGSVDFIWGYSKAYFHQCYVASNTPRTYITAQNRPNAAWAGGFVFDKSVITYTESYGTSFGTVALGRPWSQYAVTVYMNSFLDKHISPAGWSVWQTSNPQTDNVLFGEFNNVGPGNWTDSRATFATKLTEAQASQYKLETFIGSTSWLDAKAFAYVPSYSLTSVGAAEVPVPEPTTPVVITHPTSGTEPPAGAVIVGAPSAVTRRADGSTAKSFNSLTAALASLPSDSSNQIIFLYPGTYTEQVPSINRPGPVMIIGYTSDAPGKSYKNNQVTITQARGLSVSPPPAGHSNAETATIATASSKISWYNINLVNTENLDGAIPSYVSLAASVYGDKIGFYGCSFVGWQDTLLTGATAGNQYYESCYIDGAIDFIWGYSKAYFKGCTIAAKRAKSAITAQSRASLTAIGGYIFDQCLFTEAPTATVDLKGQVYLGRPYSKFALVVVKNSFLSDVIQPAGWKIWSNTDPRNDSITFAEYNNAGPGSWENNAAARATFRGASLLTADDYPLSKVMSSTDWIDLTYWDQIQTPQPAVVPVTPVIPTVYDGTKPPAGAFIVSKTPVDGQTTYDTIQAALNALPTSKQITPTVFIYPGTYNEQLILARAGTTILIGYSSNSGDYSQNQVTISFDKGIDTQADASNSDSATVYATGNYLQAVNINFANTFGTASNYASLGFGVKSSKYASLYGCQVYGNQDALLINGFLFASHSYIEGNIDMIWGSGAAYFLASTIAPNRDGVALTASKRATNTTPAGFVFDQCTVTPAKGAKYTSVSLGRPWNADARVAYIDSFLDSCIEANGWDQWTKTDPRTAGALFGEFANDGPGSDLSARAAFATKLTAADAAQFELATFFPAGISWINMTLVSATPFKAGAVVLPTATTSATTSATTTVTTSTSTTSSVPATTVTVFTTKLSTLKETSITTVQALDTTVTLKTTATVDAATTITPAAETKTTLIRSTEVDVATVQEPDTTVVRKATITVNVGTTVTPNPVTQTSTSLATSTNTIIVTKAAEPRTITSTSLTTSTATSTPKGVTATQVIRSTAFFTKTTTPKPVTVKSTSTIVIGDGSVTTVTAKALTVSTTVFKTVVSTAKKTTTIKCIPTKAPTKRDLFEFEDFSKRDDVFDDYESDPEVAYVEVRALGDVTVTVTVLSTLSTYVKTATVTLPGSTSTTELITTKTVGKPVTLKPVTATQTIVTVQTRATTTTLPGRTETTTATAVVSAGKTSTLKPATVSVVVQSTRTVTVQSTTTLPAAIQNVVRTQTRHTTVVLPRQTATVTVRENSAQTNTVILPASTATSWATVRSTVKPSGTITNRATVTKTKTSQVKSTVTSWGNAANCSIALGGLAGAAGVSGGSRPPGTRCLVSRARRLNTSSTSAARRETKSAACYHEVPYSVPVSTMPGLTRYDGTQLASHGPCKDGFLHGAFPSPWAADPSSRLMAWAVFDGHAGWQTAALLEEQLAPFVRRDLHDIEPSGAGQVAFFG</sequence>
<proteinExistence type="inferred from homology"/>
<dbReference type="Proteomes" id="UP000267145">
    <property type="component" value="Unassembled WGS sequence"/>
</dbReference>
<name>A0A3M9Y9K0_9PEZI</name>
<dbReference type="FunFam" id="2.160.20.10:FF:000014">
    <property type="entry name" value="Pectinesterase"/>
    <property type="match status" value="3"/>
</dbReference>
<reference evidence="12 13" key="1">
    <citation type="submission" date="2018-10" db="EMBL/GenBank/DDBJ databases">
        <title>Genome sequence of Verticillium nonalfalfae VnAa140.</title>
        <authorList>
            <person name="Stajich J.E."/>
            <person name="Kasson M.T."/>
        </authorList>
    </citation>
    <scope>NUCLEOTIDE SEQUENCE [LARGE SCALE GENOMIC DNA]</scope>
    <source>
        <strain evidence="12 13">VnAa140</strain>
    </source>
</reference>
<evidence type="ECO:0000256" key="9">
    <source>
        <dbReference type="ARBA" id="ARBA00047928"/>
    </source>
</evidence>
<evidence type="ECO:0000256" key="10">
    <source>
        <dbReference type="SAM" id="MobiDB-lite"/>
    </source>
</evidence>
<evidence type="ECO:0000256" key="6">
    <source>
        <dbReference type="ARBA" id="ARBA00022729"/>
    </source>
</evidence>
<comment type="catalytic activity">
    <reaction evidence="9">
        <text>[(1-&gt;4)-alpha-D-galacturonosyl methyl ester](n) + n H2O = [(1-&gt;4)-alpha-D-galacturonosyl](n) + n methanol + n H(+)</text>
        <dbReference type="Rhea" id="RHEA:22380"/>
        <dbReference type="Rhea" id="RHEA-COMP:14570"/>
        <dbReference type="Rhea" id="RHEA-COMP:14573"/>
        <dbReference type="ChEBI" id="CHEBI:15377"/>
        <dbReference type="ChEBI" id="CHEBI:15378"/>
        <dbReference type="ChEBI" id="CHEBI:17790"/>
        <dbReference type="ChEBI" id="CHEBI:140522"/>
        <dbReference type="ChEBI" id="CHEBI:140523"/>
        <dbReference type="EC" id="3.1.1.11"/>
    </reaction>
</comment>
<evidence type="ECO:0000259" key="11">
    <source>
        <dbReference type="Pfam" id="PF01095"/>
    </source>
</evidence>
<feature type="region of interest" description="Disordered" evidence="10">
    <location>
        <begin position="320"/>
        <end position="353"/>
    </location>
</feature>
<evidence type="ECO:0000256" key="2">
    <source>
        <dbReference type="ARBA" id="ARBA00005184"/>
    </source>
</evidence>
<dbReference type="UniPathway" id="UPA00545">
    <property type="reaction ID" value="UER00823"/>
</dbReference>
<dbReference type="GO" id="GO:0005576">
    <property type="term" value="C:extracellular region"/>
    <property type="evidence" value="ECO:0007669"/>
    <property type="project" value="UniProtKB-SubCell"/>
</dbReference>
<accession>A0A3M9Y9K0</accession>
<gene>
    <name evidence="12" type="ORF">D7B24_007175</name>
</gene>
<comment type="pathway">
    <text evidence="2">Glycan metabolism; pectin degradation; 2-dehydro-3-deoxy-D-gluconate from pectin: step 1/5.</text>
</comment>
<comment type="subcellular location">
    <subcellularLocation>
        <location evidence="1">Secreted</location>
    </subcellularLocation>
</comment>
<dbReference type="GeneID" id="39610864"/>
<feature type="domain" description="Pectinesterase catalytic" evidence="11">
    <location>
        <begin position="849"/>
        <end position="1140"/>
    </location>
</feature>
<feature type="domain" description="Pectinesterase catalytic" evidence="11">
    <location>
        <begin position="1558"/>
        <end position="1844"/>
    </location>
</feature>
<dbReference type="Gene3D" id="2.160.20.10">
    <property type="entry name" value="Single-stranded right-handed beta-helix, Pectin lyase-like"/>
    <property type="match status" value="5"/>
</dbReference>
<feature type="non-terminal residue" evidence="12">
    <location>
        <position position="1"/>
    </location>
</feature>
<comment type="similarity">
    <text evidence="3">Belongs to the pectinesterase family.</text>
</comment>
<keyword evidence="5" id="KW-0964">Secreted</keyword>
<dbReference type="InterPro" id="IPR000070">
    <property type="entry name" value="Pectinesterase_cat"/>
</dbReference>
<protein>
    <recommendedName>
        <fullName evidence="4">pectinesterase</fullName>
        <ecNumber evidence="4">3.1.1.11</ecNumber>
    </recommendedName>
</protein>
<dbReference type="Gene3D" id="3.60.40.10">
    <property type="entry name" value="PPM-type phosphatase domain"/>
    <property type="match status" value="1"/>
</dbReference>
<feature type="compositionally biased region" description="Low complexity" evidence="10">
    <location>
        <begin position="321"/>
        <end position="353"/>
    </location>
</feature>
<dbReference type="EMBL" id="RBVV01000056">
    <property type="protein sequence ID" value="RNJ56456.1"/>
    <property type="molecule type" value="Genomic_DNA"/>
</dbReference>
<dbReference type="PANTHER" id="PTHR31321:SF58">
    <property type="entry name" value="METHYLESTERASE, PUTATIVE-RELATED"/>
    <property type="match status" value="1"/>
</dbReference>
<evidence type="ECO:0000313" key="13">
    <source>
        <dbReference type="Proteomes" id="UP000267145"/>
    </source>
</evidence>
<dbReference type="EC" id="3.1.1.11" evidence="4"/>
<evidence type="ECO:0000256" key="3">
    <source>
        <dbReference type="ARBA" id="ARBA00008891"/>
    </source>
</evidence>